<dbReference type="AlphaFoldDB" id="A0A3M7TAG2"/>
<name>A0A3M7TAG2_BRAPC</name>
<gene>
    <name evidence="2" type="ORF">BpHYR1_035204</name>
</gene>
<reference evidence="2 3" key="1">
    <citation type="journal article" date="2018" name="Sci. Rep.">
        <title>Genomic signatures of local adaptation to the degree of environmental predictability in rotifers.</title>
        <authorList>
            <person name="Franch-Gras L."/>
            <person name="Hahn C."/>
            <person name="Garcia-Roger E.M."/>
            <person name="Carmona M.J."/>
            <person name="Serra M."/>
            <person name="Gomez A."/>
        </authorList>
    </citation>
    <scope>NUCLEOTIDE SEQUENCE [LARGE SCALE GENOMIC DNA]</scope>
    <source>
        <strain evidence="2">HYR1</strain>
    </source>
</reference>
<protein>
    <submittedName>
        <fullName evidence="2">Uncharacterized protein</fullName>
    </submittedName>
</protein>
<dbReference type="EMBL" id="REGN01000082">
    <property type="protein sequence ID" value="RNA44611.1"/>
    <property type="molecule type" value="Genomic_DNA"/>
</dbReference>
<proteinExistence type="predicted"/>
<comment type="caution">
    <text evidence="2">The sequence shown here is derived from an EMBL/GenBank/DDBJ whole genome shotgun (WGS) entry which is preliminary data.</text>
</comment>
<sequence>MLRRAQGSIVGFVQKVIHGSFSSTIIDIWFKRNKLCKSYLVRVLKMQPKGSPFCGTMSRVSFYFKTCLVDITRKLTLCMHIHLFYVPSFVSLLTLGLSCLILTNQQTSKNYSQDSSP</sequence>
<accession>A0A3M7TAG2</accession>
<feature type="transmembrane region" description="Helical" evidence="1">
    <location>
        <begin position="83"/>
        <end position="103"/>
    </location>
</feature>
<keyword evidence="3" id="KW-1185">Reference proteome</keyword>
<evidence type="ECO:0000313" key="2">
    <source>
        <dbReference type="EMBL" id="RNA44611.1"/>
    </source>
</evidence>
<keyword evidence="1" id="KW-1133">Transmembrane helix</keyword>
<dbReference type="Proteomes" id="UP000276133">
    <property type="component" value="Unassembled WGS sequence"/>
</dbReference>
<keyword evidence="1" id="KW-0812">Transmembrane</keyword>
<organism evidence="2 3">
    <name type="scientific">Brachionus plicatilis</name>
    <name type="common">Marine rotifer</name>
    <name type="synonym">Brachionus muelleri</name>
    <dbReference type="NCBI Taxonomy" id="10195"/>
    <lineage>
        <taxon>Eukaryota</taxon>
        <taxon>Metazoa</taxon>
        <taxon>Spiralia</taxon>
        <taxon>Gnathifera</taxon>
        <taxon>Rotifera</taxon>
        <taxon>Eurotatoria</taxon>
        <taxon>Monogononta</taxon>
        <taxon>Pseudotrocha</taxon>
        <taxon>Ploima</taxon>
        <taxon>Brachionidae</taxon>
        <taxon>Brachionus</taxon>
    </lineage>
</organism>
<evidence type="ECO:0000313" key="3">
    <source>
        <dbReference type="Proteomes" id="UP000276133"/>
    </source>
</evidence>
<evidence type="ECO:0000256" key="1">
    <source>
        <dbReference type="SAM" id="Phobius"/>
    </source>
</evidence>
<keyword evidence="1" id="KW-0472">Membrane</keyword>